<sequence length="910" mass="100350">MNVEVMSVMETTPVAVVVQPCRMESGRYVRAASVKRSIDVDAASWSEKDSAPPEIRVKLDGFLGLATQRHLKDDWVPAERVVQQGEEDHSQAEVSDADLGQVESMEGEVADFISKLQLTSSDMLRATTAYRALWHFGRPLRDGRCYRQLYEWSFVTKHVAQFWSHSWHGPVVAKVLLLLVMYNGLPAVLVGSASVAITLLLHHLCFLPCSIERNGQSAIAVSVGLLASSLTFFFWRSHQRVFLDRICIHQTDEKLRMMGLLNVGAVLNKSDSLLVCLDHTYIRRLWCVLEISAFLKSNGQEGINIKPTSWGVSIVILFLAWNGIMLGIAVVGAILRQSTGVTTVLGDGQRLGFLLWVILGSTAVPSSFFTLYMVSRSLRAHFRAVDSIRKQLETFSVKEDTVAHCCTLNHVDPATGATLTCDRVILEKCLVLWFGSVQAFNEFIQNELSVVFKKLTTSTVPYTWIVAAGIPLLWFHAGNAAYHLRTENYQAAARLVFYVPSWWLAIGPTCLQLFVWLLRRVRRQCSSLCQEVLVNFGCSMYAAFIYFVVAAFEGFWYTTFGTDVPSMAAFSVVVMTICALIPCAWLKCCSFLMVFKRTAGSNMVKALILALLPVALAFASCPSGECEETAVVQVRKSGRSKRDLMVGYWAWAWEGAANTIPGPANQTMGICFSGYTDAQTNLNFCISEGVIPYICSGSDVTCTKWMTVGGAGTTTDRTVLSGAVGLAASIRSAGFDGVIFDSEYVEAQSTSTDLVEDFYEATANLSSAGLMVGITTSHSAPLGCTNCNAAEVVKGWLADPNLDWISPQLYSNGYSLELVPTSDCSTESPACTWDIYENAIVPIVPSVPYAYMYDQASTNAVDYFKDTYNITLQGYIQWIQEVDSSFNPDPSPSPSPSPKGYYGRKKWFGR</sequence>
<accession>A0A1Q9DQD6</accession>
<evidence type="ECO:0000313" key="3">
    <source>
        <dbReference type="EMBL" id="OLP97383.1"/>
    </source>
</evidence>
<organism evidence="3 4">
    <name type="scientific">Symbiodinium microadriaticum</name>
    <name type="common">Dinoflagellate</name>
    <name type="synonym">Zooxanthella microadriatica</name>
    <dbReference type="NCBI Taxonomy" id="2951"/>
    <lineage>
        <taxon>Eukaryota</taxon>
        <taxon>Sar</taxon>
        <taxon>Alveolata</taxon>
        <taxon>Dinophyceae</taxon>
        <taxon>Suessiales</taxon>
        <taxon>Symbiodiniaceae</taxon>
        <taxon>Symbiodinium</taxon>
    </lineage>
</organism>
<comment type="caution">
    <text evidence="3">The sequence shown here is derived from an EMBL/GenBank/DDBJ whole genome shotgun (WGS) entry which is preliminary data.</text>
</comment>
<reference evidence="3 4" key="1">
    <citation type="submission" date="2016-02" db="EMBL/GenBank/DDBJ databases">
        <title>Genome analysis of coral dinoflagellate symbionts highlights evolutionary adaptations to a symbiotic lifestyle.</title>
        <authorList>
            <person name="Aranda M."/>
            <person name="Li Y."/>
            <person name="Liew Y.J."/>
            <person name="Baumgarten S."/>
            <person name="Simakov O."/>
            <person name="Wilson M."/>
            <person name="Piel J."/>
            <person name="Ashoor H."/>
            <person name="Bougouffa S."/>
            <person name="Bajic V.B."/>
            <person name="Ryu T."/>
            <person name="Ravasi T."/>
            <person name="Bayer T."/>
            <person name="Micklem G."/>
            <person name="Kim H."/>
            <person name="Bhak J."/>
            <person name="Lajeunesse T.C."/>
            <person name="Voolstra C.R."/>
        </authorList>
    </citation>
    <scope>NUCLEOTIDE SEQUENCE [LARGE SCALE GENOMIC DNA]</scope>
    <source>
        <strain evidence="3 4">CCMP2467</strain>
    </source>
</reference>
<feature type="transmembrane region" description="Helical" evidence="2">
    <location>
        <begin position="462"/>
        <end position="482"/>
    </location>
</feature>
<name>A0A1Q9DQD6_SYMMI</name>
<feature type="transmembrane region" description="Helical" evidence="2">
    <location>
        <begin position="602"/>
        <end position="619"/>
    </location>
</feature>
<evidence type="ECO:0000313" key="4">
    <source>
        <dbReference type="Proteomes" id="UP000186817"/>
    </source>
</evidence>
<feature type="transmembrane region" description="Helical" evidence="2">
    <location>
        <begin position="502"/>
        <end position="521"/>
    </location>
</feature>
<feature type="transmembrane region" description="Helical" evidence="2">
    <location>
        <begin position="533"/>
        <end position="557"/>
    </location>
</feature>
<feature type="region of interest" description="Disordered" evidence="1">
    <location>
        <begin position="886"/>
        <end position="910"/>
    </location>
</feature>
<evidence type="ECO:0000256" key="1">
    <source>
        <dbReference type="SAM" id="MobiDB-lite"/>
    </source>
</evidence>
<dbReference type="AlphaFoldDB" id="A0A1Q9DQD6"/>
<dbReference type="OrthoDB" id="408809at2759"/>
<keyword evidence="4" id="KW-1185">Reference proteome</keyword>
<feature type="transmembrane region" description="Helical" evidence="2">
    <location>
        <begin position="353"/>
        <end position="374"/>
    </location>
</feature>
<feature type="transmembrane region" description="Helical" evidence="2">
    <location>
        <begin position="175"/>
        <end position="197"/>
    </location>
</feature>
<feature type="transmembrane region" description="Helical" evidence="2">
    <location>
        <begin position="310"/>
        <end position="333"/>
    </location>
</feature>
<feature type="transmembrane region" description="Helical" evidence="2">
    <location>
        <begin position="569"/>
        <end position="595"/>
    </location>
</feature>
<keyword evidence="2" id="KW-1133">Transmembrane helix</keyword>
<keyword evidence="2" id="KW-0812">Transmembrane</keyword>
<dbReference type="EMBL" id="LSRX01000435">
    <property type="protein sequence ID" value="OLP97383.1"/>
    <property type="molecule type" value="Genomic_DNA"/>
</dbReference>
<feature type="transmembrane region" description="Helical" evidence="2">
    <location>
        <begin position="217"/>
        <end position="235"/>
    </location>
</feature>
<gene>
    <name evidence="3" type="ORF">AK812_SmicGene20292</name>
</gene>
<dbReference type="Proteomes" id="UP000186817">
    <property type="component" value="Unassembled WGS sequence"/>
</dbReference>
<protein>
    <submittedName>
        <fullName evidence="3">Uncharacterized protein</fullName>
    </submittedName>
</protein>
<evidence type="ECO:0000256" key="2">
    <source>
        <dbReference type="SAM" id="Phobius"/>
    </source>
</evidence>
<proteinExistence type="predicted"/>
<keyword evidence="2" id="KW-0472">Membrane</keyword>